<reference evidence="2" key="2">
    <citation type="submission" date="2015-01" db="EMBL/GenBank/DDBJ databases">
        <title>Evolutionary Origins and Diversification of the Mycorrhizal Mutualists.</title>
        <authorList>
            <consortium name="DOE Joint Genome Institute"/>
            <consortium name="Mycorrhizal Genomics Consortium"/>
            <person name="Kohler A."/>
            <person name="Kuo A."/>
            <person name="Nagy L.G."/>
            <person name="Floudas D."/>
            <person name="Copeland A."/>
            <person name="Barry K.W."/>
            <person name="Cichocki N."/>
            <person name="Veneault-Fourrey C."/>
            <person name="LaButti K."/>
            <person name="Lindquist E.A."/>
            <person name="Lipzen A."/>
            <person name="Lundell T."/>
            <person name="Morin E."/>
            <person name="Murat C."/>
            <person name="Riley R."/>
            <person name="Ohm R."/>
            <person name="Sun H."/>
            <person name="Tunlid A."/>
            <person name="Henrissat B."/>
            <person name="Grigoriev I.V."/>
            <person name="Hibbett D.S."/>
            <person name="Martin F."/>
        </authorList>
    </citation>
    <scope>NUCLEOTIDE SEQUENCE [LARGE SCALE GENOMIC DNA]</scope>
    <source>
        <strain evidence="2">MAFF 305830</strain>
    </source>
</reference>
<keyword evidence="2" id="KW-1185">Reference proteome</keyword>
<dbReference type="HOGENOM" id="CLU_1289640_0_0_1"/>
<sequence>MIGTDPETFPTSLYVDGLARYRHESLEWLRLRLQQRWIKTFKYFRIIHLRWNGPKVNLTHGTESRNYCPHRQLGTSFLRDHSAIGSFQTHHQSSLSIYFSFLFHIQRDGVRRCGGVSGEPGMGKILAPEYALETGPPNLFSSAKEKNKRKILALHVTLLATLQADLCDGLETQGTGKFSGNKTSTLGRNDHHEVFRKNLTFFKASRCALYLRRF</sequence>
<organism evidence="1 2">
    <name type="scientific">Serendipita vermifera MAFF 305830</name>
    <dbReference type="NCBI Taxonomy" id="933852"/>
    <lineage>
        <taxon>Eukaryota</taxon>
        <taxon>Fungi</taxon>
        <taxon>Dikarya</taxon>
        <taxon>Basidiomycota</taxon>
        <taxon>Agaricomycotina</taxon>
        <taxon>Agaricomycetes</taxon>
        <taxon>Sebacinales</taxon>
        <taxon>Serendipitaceae</taxon>
        <taxon>Serendipita</taxon>
    </lineage>
</organism>
<protein>
    <submittedName>
        <fullName evidence="1">Uncharacterized protein</fullName>
    </submittedName>
</protein>
<dbReference type="AlphaFoldDB" id="A0A0C3B5N4"/>
<proteinExistence type="predicted"/>
<reference evidence="1 2" key="1">
    <citation type="submission" date="2014-04" db="EMBL/GenBank/DDBJ databases">
        <authorList>
            <consortium name="DOE Joint Genome Institute"/>
            <person name="Kuo A."/>
            <person name="Zuccaro A."/>
            <person name="Kohler A."/>
            <person name="Nagy L.G."/>
            <person name="Floudas D."/>
            <person name="Copeland A."/>
            <person name="Barry K.W."/>
            <person name="Cichocki N."/>
            <person name="Veneault-Fourrey C."/>
            <person name="LaButti K."/>
            <person name="Lindquist E.A."/>
            <person name="Lipzen A."/>
            <person name="Lundell T."/>
            <person name="Morin E."/>
            <person name="Murat C."/>
            <person name="Sun H."/>
            <person name="Tunlid A."/>
            <person name="Henrissat B."/>
            <person name="Grigoriev I.V."/>
            <person name="Hibbett D.S."/>
            <person name="Martin F."/>
            <person name="Nordberg H.P."/>
            <person name="Cantor M.N."/>
            <person name="Hua S.X."/>
        </authorList>
    </citation>
    <scope>NUCLEOTIDE SEQUENCE [LARGE SCALE GENOMIC DNA]</scope>
    <source>
        <strain evidence="1 2">MAFF 305830</strain>
    </source>
</reference>
<gene>
    <name evidence="1" type="ORF">M408DRAFT_214198</name>
</gene>
<evidence type="ECO:0000313" key="2">
    <source>
        <dbReference type="Proteomes" id="UP000054097"/>
    </source>
</evidence>
<dbReference type="Proteomes" id="UP000054097">
    <property type="component" value="Unassembled WGS sequence"/>
</dbReference>
<accession>A0A0C3B5N4</accession>
<dbReference type="EMBL" id="KN824280">
    <property type="protein sequence ID" value="KIM32120.1"/>
    <property type="molecule type" value="Genomic_DNA"/>
</dbReference>
<evidence type="ECO:0000313" key="1">
    <source>
        <dbReference type="EMBL" id="KIM32120.1"/>
    </source>
</evidence>
<name>A0A0C3B5N4_SERVB</name>